<dbReference type="GeneID" id="4394349"/>
<evidence type="ECO:0000259" key="3">
    <source>
        <dbReference type="PROSITE" id="PS51684"/>
    </source>
</evidence>
<feature type="compositionally biased region" description="Pro residues" evidence="1">
    <location>
        <begin position="481"/>
        <end position="490"/>
    </location>
</feature>
<dbReference type="eggNOG" id="KOG1227">
    <property type="taxonomic scope" value="Eukaryota"/>
</dbReference>
<reference evidence="5" key="1">
    <citation type="journal article" date="2015" name="Genome Announc.">
        <title>Draft genome sequence of the cellulolytic fungus Chaetomium globosum.</title>
        <authorList>
            <person name="Cuomo C.A."/>
            <person name="Untereiner W.A."/>
            <person name="Ma L.-J."/>
            <person name="Grabherr M."/>
            <person name="Birren B.W."/>
        </authorList>
    </citation>
    <scope>NUCLEOTIDE SEQUENCE [LARGE SCALE GENOMIC DNA]</scope>
    <source>
        <strain evidence="5">ATCC 6205 / CBS 148.51 / DSM 1962 / NBRC 6347 / NRRL 1970</strain>
    </source>
</reference>
<dbReference type="InterPro" id="IPR037119">
    <property type="entry name" value="Haem_oxidase_HugZ-like_sf"/>
</dbReference>
<keyword evidence="5" id="KW-1185">Reference proteome</keyword>
<feature type="transmembrane region" description="Helical" evidence="2">
    <location>
        <begin position="146"/>
        <end position="166"/>
    </location>
</feature>
<protein>
    <recommendedName>
        <fullName evidence="3">SAM-dependent methyltransferase TRM5/TYW2-type domain-containing protein</fullName>
    </recommendedName>
</protein>
<dbReference type="Proteomes" id="UP000001056">
    <property type="component" value="Unassembled WGS sequence"/>
</dbReference>
<dbReference type="STRING" id="306901.Q2GV85"/>
<gene>
    <name evidence="4" type="ORF">CHGG_08119</name>
</gene>
<dbReference type="Gene3D" id="3.40.50.150">
    <property type="entry name" value="Vaccinia Virus protein VP39"/>
    <property type="match status" value="1"/>
</dbReference>
<dbReference type="Gene3D" id="3.20.180.10">
    <property type="entry name" value="PNP-oxidase-like"/>
    <property type="match status" value="1"/>
</dbReference>
<evidence type="ECO:0000313" key="4">
    <source>
        <dbReference type="EMBL" id="EAQ86866.1"/>
    </source>
</evidence>
<evidence type="ECO:0000313" key="5">
    <source>
        <dbReference type="Proteomes" id="UP000001056"/>
    </source>
</evidence>
<feature type="region of interest" description="Disordered" evidence="1">
    <location>
        <begin position="475"/>
        <end position="495"/>
    </location>
</feature>
<name>Q2GV85_CHAGB</name>
<accession>Q2GV85</accession>
<keyword evidence="2" id="KW-1133">Transmembrane helix</keyword>
<feature type="compositionally biased region" description="Polar residues" evidence="1">
    <location>
        <begin position="378"/>
        <end position="392"/>
    </location>
</feature>
<sequence length="606" mass="66154">MATPNSNNDQTTAIPPAQKARTIAHMNTDHRTDLRHILQHYGAVPPIPPSYYTTSSSTDDGKKNPLMTDIDLHSLTLQLPGRDGLHRVVFEPPLEGWGERRGRLVEMTRVAREALGVVVPPPDGGDGDGVVVVVDEYMAPRVPYDLAIFVAVLGYYLCYGLVWRGWFAEGSVAARVVEGMWFPGGVGGFTWLVEAIFVPVVALHVFETWLLERTRLRRFGVRRGSAVWWKWVVTSLGHVKGMGCEPSPDLHLSRRPELAEVFGIDPMRPVAFRDSYEESLSPPLLQSIAGPNNDHTSTSNIKDVLLSGAPKRWVVYEPMVLLPSGSFSTQPWPALLSSLRPSQKEPLWTAILRHISPANKPPLTHLAINEGIPLHLGSGSSTTYGDSPSGQQKEPHKRDDDDDENVLRSPTHLHPLHGDFGPPPSSTPTRPSQADFDAALWVTTKQNGLVQVWAPTHTMFSRGNVKEKARLLSFHDTRKPNPTPQPPPPTTTTTAATKSKIAKNNKHALDLYAGIGYFAFPLARLGLRVLCWELNAWSVEGLRRGAAANGFSVRVVVSGSSRDGDGDDLAAGGVGGVDMAEAMGGGEQIVVFLEDNRHAAGRVRGV</sequence>
<dbReference type="InterPro" id="IPR029063">
    <property type="entry name" value="SAM-dependent_MTases_sf"/>
</dbReference>
<dbReference type="RefSeq" id="XP_001225775.1">
    <property type="nucleotide sequence ID" value="XM_001225774.1"/>
</dbReference>
<dbReference type="OrthoDB" id="2387925at2759"/>
<dbReference type="HOGENOM" id="CLU_450533_0_0_1"/>
<keyword evidence="2" id="KW-0472">Membrane</keyword>
<dbReference type="InterPro" id="IPR019595">
    <property type="entry name" value="DUF2470"/>
</dbReference>
<organism evidence="4 5">
    <name type="scientific">Chaetomium globosum (strain ATCC 6205 / CBS 148.51 / DSM 1962 / NBRC 6347 / NRRL 1970)</name>
    <name type="common">Soil fungus</name>
    <dbReference type="NCBI Taxonomy" id="306901"/>
    <lineage>
        <taxon>Eukaryota</taxon>
        <taxon>Fungi</taxon>
        <taxon>Dikarya</taxon>
        <taxon>Ascomycota</taxon>
        <taxon>Pezizomycotina</taxon>
        <taxon>Sordariomycetes</taxon>
        <taxon>Sordariomycetidae</taxon>
        <taxon>Sordariales</taxon>
        <taxon>Chaetomiaceae</taxon>
        <taxon>Chaetomium</taxon>
    </lineage>
</organism>
<dbReference type="PANTHER" id="PTHR37783">
    <property type="entry name" value="MEMBRANE PROTEIN, PUTATIVE (AFU_ORTHOLOGUE AFUA_1G04315)-RELATED"/>
    <property type="match status" value="1"/>
</dbReference>
<dbReference type="InterPro" id="IPR030382">
    <property type="entry name" value="MeTrfase_TRM5/TYW2"/>
</dbReference>
<feature type="region of interest" description="Disordered" evidence="1">
    <location>
        <begin position="1"/>
        <end position="20"/>
    </location>
</feature>
<dbReference type="InParanoid" id="Q2GV85"/>
<feature type="domain" description="SAM-dependent methyltransferase TRM5/TYW2-type" evidence="3">
    <location>
        <begin position="381"/>
        <end position="606"/>
    </location>
</feature>
<feature type="region of interest" description="Disordered" evidence="1">
    <location>
        <begin position="377"/>
        <end position="433"/>
    </location>
</feature>
<evidence type="ECO:0000256" key="1">
    <source>
        <dbReference type="SAM" id="MobiDB-lite"/>
    </source>
</evidence>
<dbReference type="VEuPathDB" id="FungiDB:CHGG_08119"/>
<dbReference type="PANTHER" id="PTHR37783:SF1">
    <property type="entry name" value="MEMBRANE PROTEIN, PUTATIVE (AFU_ORTHOLOGUE AFUA_1G04315)-RELATED"/>
    <property type="match status" value="1"/>
</dbReference>
<feature type="compositionally biased region" description="Polar residues" evidence="1">
    <location>
        <begin position="1"/>
        <end position="13"/>
    </location>
</feature>
<dbReference type="AlphaFoldDB" id="Q2GV85"/>
<feature type="transmembrane region" description="Helical" evidence="2">
    <location>
        <begin position="186"/>
        <end position="210"/>
    </location>
</feature>
<dbReference type="SUPFAM" id="SSF53335">
    <property type="entry name" value="S-adenosyl-L-methionine-dependent methyltransferases"/>
    <property type="match status" value="1"/>
</dbReference>
<proteinExistence type="predicted"/>
<dbReference type="PROSITE" id="PS51684">
    <property type="entry name" value="SAM_MT_TRM5_TYW2"/>
    <property type="match status" value="1"/>
</dbReference>
<dbReference type="Pfam" id="PF10615">
    <property type="entry name" value="DUF2470"/>
    <property type="match status" value="1"/>
</dbReference>
<dbReference type="EMBL" id="CH408033">
    <property type="protein sequence ID" value="EAQ86866.1"/>
    <property type="molecule type" value="Genomic_DNA"/>
</dbReference>
<evidence type="ECO:0000256" key="2">
    <source>
        <dbReference type="SAM" id="Phobius"/>
    </source>
</evidence>
<keyword evidence="2" id="KW-0812">Transmembrane</keyword>